<dbReference type="GO" id="GO:0005615">
    <property type="term" value="C:extracellular space"/>
    <property type="evidence" value="ECO:0007669"/>
    <property type="project" value="TreeGrafter"/>
</dbReference>
<dbReference type="PANTHER" id="PTHR10504:SF131">
    <property type="entry name" value="BPI2 DOMAIN-CONTAINING PROTEIN"/>
    <property type="match status" value="1"/>
</dbReference>
<proteinExistence type="predicted"/>
<evidence type="ECO:0000259" key="1">
    <source>
        <dbReference type="Pfam" id="PF02886"/>
    </source>
</evidence>
<dbReference type="Gene3D" id="3.15.20.10">
    <property type="entry name" value="Bactericidal permeability-increasing protein, domain 2"/>
    <property type="match status" value="1"/>
</dbReference>
<protein>
    <recommendedName>
        <fullName evidence="1">Lipid-binding serum glycoprotein C-terminal domain-containing protein</fullName>
    </recommendedName>
</protein>
<organism evidence="2 3">
    <name type="scientific">Wuchereria bancrofti</name>
    <dbReference type="NCBI Taxonomy" id="6293"/>
    <lineage>
        <taxon>Eukaryota</taxon>
        <taxon>Metazoa</taxon>
        <taxon>Ecdysozoa</taxon>
        <taxon>Nematoda</taxon>
        <taxon>Chromadorea</taxon>
        <taxon>Rhabditida</taxon>
        <taxon>Spirurina</taxon>
        <taxon>Spiruromorpha</taxon>
        <taxon>Filarioidea</taxon>
        <taxon>Onchocercidae</taxon>
        <taxon>Wuchereria</taxon>
    </lineage>
</organism>
<accession>J9E9N7</accession>
<reference evidence="3" key="1">
    <citation type="submission" date="2012-08" db="EMBL/GenBank/DDBJ databases">
        <title>The Genome Sequence of Wuchereria bancrofti.</title>
        <authorList>
            <person name="Nutman T.B."/>
            <person name="Fink D.L."/>
            <person name="Russ C."/>
            <person name="Young S."/>
            <person name="Zeng Q."/>
            <person name="Koehrsen M."/>
            <person name="Alvarado L."/>
            <person name="Berlin A."/>
            <person name="Chapman S.B."/>
            <person name="Chen Z."/>
            <person name="Freedman E."/>
            <person name="Gellesch M."/>
            <person name="Goldberg J."/>
            <person name="Griggs A."/>
            <person name="Gujja S."/>
            <person name="Heilman E.R."/>
            <person name="Heiman D."/>
            <person name="Hepburn T."/>
            <person name="Howarth C."/>
            <person name="Jen D."/>
            <person name="Larson L."/>
            <person name="Lewis B."/>
            <person name="Mehta T."/>
            <person name="Park D."/>
            <person name="Pearson M."/>
            <person name="Roberts A."/>
            <person name="Saif S."/>
            <person name="Shea T."/>
            <person name="Shenoy N."/>
            <person name="Sisk P."/>
            <person name="Stolte C."/>
            <person name="Sykes S."/>
            <person name="Walk T."/>
            <person name="White J."/>
            <person name="Yandava C."/>
            <person name="Haas B."/>
            <person name="Henn M.R."/>
            <person name="Nusbaum C."/>
            <person name="Birren B."/>
        </authorList>
    </citation>
    <scope>NUCLEOTIDE SEQUENCE [LARGE SCALE GENOMIC DNA]</scope>
    <source>
        <strain evidence="3">NA</strain>
    </source>
</reference>
<dbReference type="InterPro" id="IPR017943">
    <property type="entry name" value="Bactericidal_perm-incr_a/b_dom"/>
</dbReference>
<evidence type="ECO:0000313" key="3">
    <source>
        <dbReference type="Proteomes" id="UP000004810"/>
    </source>
</evidence>
<dbReference type="PANTHER" id="PTHR10504">
    <property type="entry name" value="BACTERICIDAL PERMEABILITY-INCREASING BPI PROTEIN-RELATED"/>
    <property type="match status" value="1"/>
</dbReference>
<feature type="non-terminal residue" evidence="2">
    <location>
        <position position="110"/>
    </location>
</feature>
<dbReference type="InterPro" id="IPR001124">
    <property type="entry name" value="Lipid-bd_serum_glycop_C"/>
</dbReference>
<comment type="caution">
    <text evidence="2">The sequence shown here is derived from an EMBL/GenBank/DDBJ whole genome shotgun (WGS) entry which is preliminary data.</text>
</comment>
<evidence type="ECO:0000313" key="2">
    <source>
        <dbReference type="EMBL" id="EJW72074.1"/>
    </source>
</evidence>
<dbReference type="Proteomes" id="UP000004810">
    <property type="component" value="Unassembled WGS sequence"/>
</dbReference>
<dbReference type="EMBL" id="ADBV01016991">
    <property type="protein sequence ID" value="EJW72074.1"/>
    <property type="molecule type" value="Genomic_DNA"/>
</dbReference>
<feature type="domain" description="Lipid-binding serum glycoprotein C-terminal" evidence="1">
    <location>
        <begin position="5"/>
        <end position="109"/>
    </location>
</feature>
<dbReference type="SUPFAM" id="SSF55394">
    <property type="entry name" value="Bactericidal permeability-increasing protein, BPI"/>
    <property type="match status" value="1"/>
</dbReference>
<gene>
    <name evidence="2" type="ORF">WUBG_17017</name>
</gene>
<name>J9E9N7_WUCBA</name>
<dbReference type="AlphaFoldDB" id="J9E9N7"/>
<dbReference type="GO" id="GO:0008289">
    <property type="term" value="F:lipid binding"/>
    <property type="evidence" value="ECO:0007669"/>
    <property type="project" value="InterPro"/>
</dbReference>
<dbReference type="InterPro" id="IPR032942">
    <property type="entry name" value="BPI/LBP/Plunc"/>
</dbReference>
<dbReference type="Pfam" id="PF02886">
    <property type="entry name" value="LBP_BPI_CETP_C"/>
    <property type="match status" value="1"/>
</dbReference>
<sequence length="110" mass="12651">MRTGNDSSRMLYFYGSEYLFNSLLYHAYEGDRMIVEIDENILPIQYKPIVRTSCDNSQRNNGNFVSSFCLGMLIPEIADRYPNASSSFLLLPHQIPEFRLSKDTGSIDLK</sequence>